<dbReference type="PROSITE" id="PS51274">
    <property type="entry name" value="GATASE_COBBQ"/>
    <property type="match status" value="1"/>
</dbReference>
<keyword evidence="2 7" id="KW-0436">Ligase</keyword>
<name>A0ABP2AXA5_SARVE</name>
<evidence type="ECO:0000313" key="10">
    <source>
        <dbReference type="EMBL" id="CUO17978.1"/>
    </source>
</evidence>
<dbReference type="SUPFAM" id="SSF52317">
    <property type="entry name" value="Class I glutamine amidotransferase-like"/>
    <property type="match status" value="1"/>
</dbReference>
<feature type="active site" description="Nucleophile" evidence="7">
    <location>
        <position position="323"/>
    </location>
</feature>
<dbReference type="InterPro" id="IPR027417">
    <property type="entry name" value="P-loop_NTPase"/>
</dbReference>
<feature type="domain" description="CobQ/CobB/MinD/ParA nucleotide binding" evidence="8">
    <location>
        <begin position="4"/>
        <end position="184"/>
    </location>
</feature>
<protein>
    <recommendedName>
        <fullName evidence="7">Cobyrinate a,c-diamide synthase</fullName>
        <ecNumber evidence="7">6.3.5.11</ecNumber>
    </recommendedName>
    <alternativeName>
        <fullName evidence="7">Cobyrinic acid a,c-diamide synthetase</fullName>
    </alternativeName>
</protein>
<evidence type="ECO:0000256" key="7">
    <source>
        <dbReference type="HAMAP-Rule" id="MF_00027"/>
    </source>
</evidence>
<dbReference type="Gene3D" id="3.40.50.880">
    <property type="match status" value="1"/>
</dbReference>
<keyword evidence="5 7" id="KW-0460">Magnesium</keyword>
<dbReference type="NCBIfam" id="TIGR00379">
    <property type="entry name" value="cobB"/>
    <property type="match status" value="1"/>
</dbReference>
<evidence type="ECO:0000256" key="6">
    <source>
        <dbReference type="ARBA" id="ARBA00022962"/>
    </source>
</evidence>
<evidence type="ECO:0000256" key="2">
    <source>
        <dbReference type="ARBA" id="ARBA00022598"/>
    </source>
</evidence>
<accession>A0ABP2AXA5</accession>
<comment type="cofactor">
    <cofactor evidence="1 7">
        <name>Mg(2+)</name>
        <dbReference type="ChEBI" id="CHEBI:18420"/>
    </cofactor>
</comment>
<dbReference type="Gene3D" id="3.40.50.300">
    <property type="entry name" value="P-loop containing nucleotide triphosphate hydrolases"/>
    <property type="match status" value="1"/>
</dbReference>
<dbReference type="CDD" id="cd03130">
    <property type="entry name" value="GATase1_CobB"/>
    <property type="match status" value="1"/>
</dbReference>
<dbReference type="PANTHER" id="PTHR43873">
    <property type="entry name" value="COBYRINATE A,C-DIAMIDE SYNTHASE"/>
    <property type="match status" value="1"/>
</dbReference>
<evidence type="ECO:0000259" key="8">
    <source>
        <dbReference type="Pfam" id="PF01656"/>
    </source>
</evidence>
<dbReference type="RefSeq" id="WP_055260121.1">
    <property type="nucleotide sequence ID" value="NZ_CABIXL010000008.1"/>
</dbReference>
<proteinExistence type="inferred from homology"/>
<keyword evidence="4 7" id="KW-0067">ATP-binding</keyword>
<evidence type="ECO:0000313" key="11">
    <source>
        <dbReference type="Proteomes" id="UP000095488"/>
    </source>
</evidence>
<dbReference type="Proteomes" id="UP000095488">
    <property type="component" value="Unassembled WGS sequence"/>
</dbReference>
<evidence type="ECO:0000256" key="5">
    <source>
        <dbReference type="ARBA" id="ARBA00022842"/>
    </source>
</evidence>
<comment type="similarity">
    <text evidence="7">Belongs to the CobB/CbiA family.</text>
</comment>
<comment type="function">
    <text evidence="7">Catalyzes the ATP-dependent amidation of the two carboxylate groups at positions a and c of cobyrinate, using either L-glutamine or ammonia as the nitrogen source.</text>
</comment>
<comment type="domain">
    <text evidence="7">Comprises of two domains. The C-terminal domain contains the binding site for glutamine and catalyzes the hydrolysis of this substrate to glutamate and ammonia. The N-terminal domain is anticipated to bind ATP and cobyrinate and catalyzes the ultimate synthesis of the diamide product. The ammonia produced via the glutaminase domain is probably translocated to the adjacent domain via a molecular tunnel, where it reacts with an activated intermediate.</text>
</comment>
<dbReference type="Pfam" id="PF01656">
    <property type="entry name" value="CbiA"/>
    <property type="match status" value="1"/>
</dbReference>
<keyword evidence="11" id="KW-1185">Reference proteome</keyword>
<feature type="site" description="Increases nucleophilicity of active site Cys" evidence="7">
    <location>
        <position position="422"/>
    </location>
</feature>
<dbReference type="SUPFAM" id="SSF52540">
    <property type="entry name" value="P-loop containing nucleoside triphosphate hydrolases"/>
    <property type="match status" value="1"/>
</dbReference>
<sequence>MHSIIISSNESGGGKTTFTLGLLKALMKRGYKVQGYKVGPDYIDGDFHTLITGNTSRNLDAYLMGEEGVKESYLRGEGDLGIIEGVMGLYDGKGIDTEFSTYHISKILNLPIVLVITPKAKSTTLAAELRGILEFKDANIAGIVLNKVSEKYYNLLKFIIEKHTKLKVFGYIPKTEEVKFKSRHLGLVQGIEIKDLKDKIDIFSDIIEKYVDLDSIISSFKESNIRIVNREKFKLENLNLNIGIAYDEAFRFYYKENIELLKEAGRVTFFSPLRDKKLPEDINFLYIGGGYPEIFKEDLSKNKGLLLDIREKLNNGLKCYAECGGLMYLTENIDGFDMVKYFSGCSYMTNSLNNFGYNTARVLKDNNMLPSNLEINAHEFHKSKVEINEETIYEIRKKDIFLKDNYWRCGYLKNNTLATYAHVHFFGNIEFIKNILK</sequence>
<dbReference type="NCBIfam" id="NF002204">
    <property type="entry name" value="PRK01077.1"/>
    <property type="match status" value="1"/>
</dbReference>
<dbReference type="InterPro" id="IPR002586">
    <property type="entry name" value="CobQ/CobB/MinD/ParA_Nub-bd_dom"/>
</dbReference>
<dbReference type="PANTHER" id="PTHR43873:SF1">
    <property type="entry name" value="COBYRINATE A,C-DIAMIDE SYNTHASE"/>
    <property type="match status" value="1"/>
</dbReference>
<dbReference type="EMBL" id="CYZR01000008">
    <property type="protein sequence ID" value="CUO17978.1"/>
    <property type="molecule type" value="Genomic_DNA"/>
</dbReference>
<dbReference type="InterPro" id="IPR004484">
    <property type="entry name" value="CbiA/CobB_synth"/>
</dbReference>
<comment type="caution">
    <text evidence="10">The sequence shown here is derived from an EMBL/GenBank/DDBJ whole genome shotgun (WGS) entry which is preliminary data.</text>
</comment>
<comment type="catalytic activity">
    <reaction evidence="7">
        <text>cob(II)yrinate + 2 L-glutamine + 2 ATP + 2 H2O = cob(II)yrinate a,c diamide + 2 L-glutamate + 2 ADP + 2 phosphate + 2 H(+)</text>
        <dbReference type="Rhea" id="RHEA:26289"/>
        <dbReference type="ChEBI" id="CHEBI:15377"/>
        <dbReference type="ChEBI" id="CHEBI:15378"/>
        <dbReference type="ChEBI" id="CHEBI:29985"/>
        <dbReference type="ChEBI" id="CHEBI:30616"/>
        <dbReference type="ChEBI" id="CHEBI:43474"/>
        <dbReference type="ChEBI" id="CHEBI:58359"/>
        <dbReference type="ChEBI" id="CHEBI:58537"/>
        <dbReference type="ChEBI" id="CHEBI:58894"/>
        <dbReference type="ChEBI" id="CHEBI:456216"/>
        <dbReference type="EC" id="6.3.5.11"/>
    </reaction>
</comment>
<dbReference type="InterPro" id="IPR029062">
    <property type="entry name" value="Class_I_gatase-like"/>
</dbReference>
<dbReference type="InterPro" id="IPR011698">
    <property type="entry name" value="GATase_3"/>
</dbReference>
<evidence type="ECO:0000256" key="4">
    <source>
        <dbReference type="ARBA" id="ARBA00022840"/>
    </source>
</evidence>
<evidence type="ECO:0000256" key="3">
    <source>
        <dbReference type="ARBA" id="ARBA00022741"/>
    </source>
</evidence>
<keyword evidence="3 7" id="KW-0547">Nucleotide-binding</keyword>
<reference evidence="10 11" key="1">
    <citation type="submission" date="2015-09" db="EMBL/GenBank/DDBJ databases">
        <authorList>
            <consortium name="Pathogen Informatics"/>
            <person name="Wu L."/>
            <person name="Ma J."/>
        </authorList>
    </citation>
    <scope>NUCLEOTIDE SEQUENCE [LARGE SCALE GENOMIC DNA]</scope>
    <source>
        <strain evidence="10 11">2789STDY5834858</strain>
    </source>
</reference>
<dbReference type="EC" id="6.3.5.11" evidence="7"/>
<dbReference type="HAMAP" id="MF_00027">
    <property type="entry name" value="CobB_CbiA"/>
    <property type="match status" value="1"/>
</dbReference>
<evidence type="ECO:0000259" key="9">
    <source>
        <dbReference type="Pfam" id="PF07685"/>
    </source>
</evidence>
<organism evidence="10 11">
    <name type="scientific">Sarcina ventriculi</name>
    <name type="common">Clostridium ventriculi</name>
    <dbReference type="NCBI Taxonomy" id="1267"/>
    <lineage>
        <taxon>Bacteria</taxon>
        <taxon>Bacillati</taxon>
        <taxon>Bacillota</taxon>
        <taxon>Clostridia</taxon>
        <taxon>Eubacteriales</taxon>
        <taxon>Clostridiaceae</taxon>
        <taxon>Sarcina</taxon>
    </lineage>
</organism>
<dbReference type="Pfam" id="PF07685">
    <property type="entry name" value="GATase_3"/>
    <property type="match status" value="1"/>
</dbReference>
<evidence type="ECO:0000256" key="1">
    <source>
        <dbReference type="ARBA" id="ARBA00001946"/>
    </source>
</evidence>
<gene>
    <name evidence="10" type="primary">cobB_2</name>
    <name evidence="7" type="synonym">cbiA</name>
    <name evidence="10" type="ORF">ERS852473_02129</name>
</gene>
<keyword evidence="6 7" id="KW-0315">Glutamine amidotransferase</keyword>
<dbReference type="CDD" id="cd05388">
    <property type="entry name" value="CobB_N"/>
    <property type="match status" value="1"/>
</dbReference>
<feature type="domain" description="CobB/CobQ-like glutamine amidotransferase" evidence="9">
    <location>
        <begin position="241"/>
        <end position="427"/>
    </location>
</feature>
<keyword evidence="7" id="KW-0169">Cobalamin biosynthesis</keyword>
<comment type="pathway">
    <text evidence="7">Cofactor biosynthesis; adenosylcobalamin biosynthesis; cob(II)yrinate a,c-diamide from sirohydrochlorin (anaerobic route): step 10/10.</text>
</comment>
<comment type="miscellaneous">
    <text evidence="7">The a and c carboxylates of cobyrinate are activated for nucleophilic attack via formation of a phosphorylated intermediate by ATP. CbiA catalyzes first the amidation of the c-carboxylate, and then that of the a-carboxylate.</text>
</comment>